<evidence type="ECO:0000313" key="3">
    <source>
        <dbReference type="EMBL" id="OEL26584.1"/>
    </source>
</evidence>
<dbReference type="PANTHER" id="PTHR24186:SF50">
    <property type="entry name" value="ANKYRIN REPEAT-CONTAINING PROTEIN ITN1-LIKE ISOFORM X1"/>
    <property type="match status" value="1"/>
</dbReference>
<evidence type="ECO:0000256" key="2">
    <source>
        <dbReference type="ARBA" id="ARBA00023043"/>
    </source>
</evidence>
<dbReference type="InterPro" id="IPR002110">
    <property type="entry name" value="Ankyrin_rpt"/>
</dbReference>
<evidence type="ECO:0000256" key="1">
    <source>
        <dbReference type="ARBA" id="ARBA00022737"/>
    </source>
</evidence>
<dbReference type="STRING" id="888268.A0A1E5VNE7"/>
<keyword evidence="1" id="KW-0677">Repeat</keyword>
<dbReference type="EMBL" id="LWDX02034396">
    <property type="protein sequence ID" value="OEL26584.1"/>
    <property type="molecule type" value="Genomic_DNA"/>
</dbReference>
<sequence>MASSNSQVAVETVVPTPALSTIMCPELLMAACHGNHEQVVSLLDRGCHPDAAEEAVQLPAGAGMASEAASVVIEIDDRGGAATAVCSAPAASSSWLLRCVTPEGDSTLHLVAAAGDTDGYLKSAIVIYDRDRRLLAARNRGGSTPCHRAARAGNVAMLSLLVSLARAEAEAEGGGGAGWVEAILRTRNAAGETALHEAIRAGDMRAVDVLMAADPRLARVPPEDGASPLFLAVSLCREQGSSITTTLVNIREPPLELAKQIMDADVYSADQSDKKGSFPVHIAASAGRLSAVKILITRYSGCAALRDSNGRTFLHVAVNKKRYDIVAYAYKTPVLSTILNIQDNHGNTALHLAVEVGDWWIFFSSIFEQTSRVKSTEQQARNSARTFN</sequence>
<reference evidence="3 4" key="1">
    <citation type="submission" date="2016-09" db="EMBL/GenBank/DDBJ databases">
        <title>The draft genome of Dichanthelium oligosanthes: A C3 panicoid grass species.</title>
        <authorList>
            <person name="Studer A.J."/>
            <person name="Schnable J.C."/>
            <person name="Brutnell T.P."/>
        </authorList>
    </citation>
    <scope>NUCLEOTIDE SEQUENCE [LARGE SCALE GENOMIC DNA]</scope>
    <source>
        <strain evidence="4">cv. Kellogg 1175</strain>
        <tissue evidence="3">Leaf</tissue>
    </source>
</reference>
<dbReference type="GO" id="GO:0005886">
    <property type="term" value="C:plasma membrane"/>
    <property type="evidence" value="ECO:0007669"/>
    <property type="project" value="TreeGrafter"/>
</dbReference>
<gene>
    <name evidence="3" type="ORF">BAE44_0012398</name>
</gene>
<dbReference type="AlphaFoldDB" id="A0A1E5VNE7"/>
<protein>
    <submittedName>
        <fullName evidence="3">Uncharacterized protein</fullName>
    </submittedName>
</protein>
<dbReference type="Pfam" id="PF12796">
    <property type="entry name" value="Ank_2"/>
    <property type="match status" value="1"/>
</dbReference>
<accession>A0A1E5VNE7</accession>
<name>A0A1E5VNE7_9POAL</name>
<dbReference type="PANTHER" id="PTHR24186">
    <property type="entry name" value="PROTEIN PHOSPHATASE 1 REGULATORY SUBUNIT"/>
    <property type="match status" value="1"/>
</dbReference>
<dbReference type="OrthoDB" id="1847170at2759"/>
<comment type="caution">
    <text evidence="3">The sequence shown here is derived from an EMBL/GenBank/DDBJ whole genome shotgun (WGS) entry which is preliminary data.</text>
</comment>
<dbReference type="Pfam" id="PF00023">
    <property type="entry name" value="Ank"/>
    <property type="match status" value="1"/>
</dbReference>
<evidence type="ECO:0000313" key="4">
    <source>
        <dbReference type="Proteomes" id="UP000095767"/>
    </source>
</evidence>
<keyword evidence="2" id="KW-0040">ANK repeat</keyword>
<dbReference type="Proteomes" id="UP000095767">
    <property type="component" value="Unassembled WGS sequence"/>
</dbReference>
<organism evidence="3 4">
    <name type="scientific">Dichanthelium oligosanthes</name>
    <dbReference type="NCBI Taxonomy" id="888268"/>
    <lineage>
        <taxon>Eukaryota</taxon>
        <taxon>Viridiplantae</taxon>
        <taxon>Streptophyta</taxon>
        <taxon>Embryophyta</taxon>
        <taxon>Tracheophyta</taxon>
        <taxon>Spermatophyta</taxon>
        <taxon>Magnoliopsida</taxon>
        <taxon>Liliopsida</taxon>
        <taxon>Poales</taxon>
        <taxon>Poaceae</taxon>
        <taxon>PACMAD clade</taxon>
        <taxon>Panicoideae</taxon>
        <taxon>Panicodae</taxon>
        <taxon>Paniceae</taxon>
        <taxon>Dichantheliinae</taxon>
        <taxon>Dichanthelium</taxon>
    </lineage>
</organism>
<proteinExistence type="predicted"/>
<dbReference type="InterPro" id="IPR036770">
    <property type="entry name" value="Ankyrin_rpt-contain_sf"/>
</dbReference>
<dbReference type="SUPFAM" id="SSF48403">
    <property type="entry name" value="Ankyrin repeat"/>
    <property type="match status" value="1"/>
</dbReference>
<keyword evidence="4" id="KW-1185">Reference proteome</keyword>
<dbReference type="Gene3D" id="1.25.40.20">
    <property type="entry name" value="Ankyrin repeat-containing domain"/>
    <property type="match status" value="2"/>
</dbReference>
<dbReference type="SMART" id="SM00248">
    <property type="entry name" value="ANK"/>
    <property type="match status" value="5"/>
</dbReference>